<keyword evidence="2" id="KW-0812">Transmembrane</keyword>
<feature type="transmembrane region" description="Helical" evidence="2">
    <location>
        <begin position="16"/>
        <end position="39"/>
    </location>
</feature>
<evidence type="ECO:0000259" key="3">
    <source>
        <dbReference type="PROSITE" id="PS50076"/>
    </source>
</evidence>
<protein>
    <recommendedName>
        <fullName evidence="3">J domain-containing protein</fullName>
    </recommendedName>
</protein>
<dbReference type="InterPro" id="IPR001623">
    <property type="entry name" value="DnaJ_domain"/>
</dbReference>
<dbReference type="InterPro" id="IPR036869">
    <property type="entry name" value="J_dom_sf"/>
</dbReference>
<feature type="region of interest" description="Disordered" evidence="1">
    <location>
        <begin position="372"/>
        <end position="413"/>
    </location>
</feature>
<keyword evidence="2" id="KW-0472">Membrane</keyword>
<reference evidence="4 5" key="2">
    <citation type="journal article" date="2005" name="Science">
        <title>The genome of the African trypanosome Trypanosoma brucei.</title>
        <authorList>
            <person name="Berriman M."/>
            <person name="Ghedin E."/>
            <person name="Hertz-Fowler C."/>
            <person name="Blandin G."/>
            <person name="Renauld H."/>
            <person name="Bartholomeu D.C."/>
            <person name="Lennard N.J."/>
            <person name="Caler E."/>
            <person name="Hamlin N.E."/>
            <person name="Haas B."/>
            <person name="Bohme U."/>
            <person name="Hannick L."/>
            <person name="Aslett M.A."/>
            <person name="Shallom J."/>
            <person name="Marcello L."/>
            <person name="Hou L."/>
            <person name="Wickstead B."/>
            <person name="Alsmark U.C."/>
            <person name="Arrowsmith C."/>
            <person name="Atkin R.J."/>
            <person name="Barron A.J."/>
            <person name="Bringaud F."/>
            <person name="Brooks K."/>
            <person name="Carrington M."/>
            <person name="Cherevach I."/>
            <person name="Chillingworth T.J."/>
            <person name="Churcher C."/>
            <person name="Clark L.N."/>
            <person name="Corton C.H."/>
            <person name="Cronin A."/>
            <person name="Davies R.M."/>
            <person name="Doggett J."/>
            <person name="Djikeng A."/>
            <person name="Feldblyum T."/>
            <person name="Field M.C."/>
            <person name="Fraser A."/>
            <person name="Goodhead I."/>
            <person name="Hance Z."/>
            <person name="Harper D."/>
            <person name="Harris B.R."/>
            <person name="Hauser H."/>
            <person name="Hostetler J."/>
            <person name="Ivens A."/>
            <person name="Jagels K."/>
            <person name="Johnson D."/>
            <person name="Johnson J."/>
            <person name="Jones K."/>
            <person name="Kerhornou A.X."/>
            <person name="Koo H."/>
            <person name="Larke N."/>
            <person name="Landfear S."/>
            <person name="Larkin C."/>
            <person name="Leech V."/>
            <person name="Line A."/>
            <person name="Lord A."/>
            <person name="Macleod A."/>
            <person name="Mooney P.J."/>
            <person name="Moule S."/>
            <person name="Martin D.M."/>
            <person name="Morgan G.W."/>
            <person name="Mungall K."/>
            <person name="Norbertczak H."/>
            <person name="Ormond D."/>
            <person name="Pai G."/>
            <person name="Peacock C.S."/>
            <person name="Peterson J."/>
            <person name="Quail M.A."/>
            <person name="Rabbinowitsch E."/>
            <person name="Rajandream M.A."/>
            <person name="Reitter C."/>
            <person name="Salzberg S.L."/>
            <person name="Sanders M."/>
            <person name="Schobel S."/>
            <person name="Sharp S."/>
            <person name="Simmonds M."/>
            <person name="Simpson A.J."/>
            <person name="Tallon L."/>
            <person name="Turner C.M."/>
            <person name="Tait A."/>
            <person name="Tivey A.R."/>
            <person name="Van Aken S."/>
            <person name="Walker D."/>
            <person name="Wanless D."/>
            <person name="Wang S."/>
            <person name="White B."/>
            <person name="White O."/>
            <person name="Whitehead S."/>
            <person name="Woodward J."/>
            <person name="Wortman J."/>
            <person name="Adams M.D."/>
            <person name="Embley T.M."/>
            <person name="Gull K."/>
            <person name="Ullu E."/>
            <person name="Barry J.D."/>
            <person name="Fairlamb A.H."/>
            <person name="Opperdoes F."/>
            <person name="Barrell B.G."/>
            <person name="Donelson J.E."/>
            <person name="Hall N."/>
            <person name="Fraser C.M."/>
            <person name="Melville S.E."/>
            <person name="El-Sayed N.M."/>
        </authorList>
    </citation>
    <scope>NUCLEOTIDE SEQUENCE [LARGE SCALE GENOMIC DNA]</scope>
    <source>
        <strain evidence="4 5">927/4 GUTat10.1</strain>
    </source>
</reference>
<keyword evidence="2" id="KW-1133">Transmembrane helix</keyword>
<dbReference type="GO" id="GO:0120121">
    <property type="term" value="C:tripartite attachment complex"/>
    <property type="evidence" value="ECO:0006056"/>
    <property type="project" value="Others"/>
</dbReference>
<dbReference type="OrthoDB" id="445556at2759"/>
<dbReference type="EMBL" id="CH464491">
    <property type="protein sequence ID" value="EAN80304.1"/>
    <property type="molecule type" value="Genomic_DNA"/>
</dbReference>
<keyword evidence="5" id="KW-1185">Reference proteome</keyword>
<feature type="region of interest" description="Disordered" evidence="1">
    <location>
        <begin position="205"/>
        <end position="260"/>
    </location>
</feature>
<feature type="domain" description="J" evidence="3">
    <location>
        <begin position="89"/>
        <end position="147"/>
    </location>
</feature>
<name>Q382H7_TRYB2</name>
<evidence type="ECO:0000256" key="1">
    <source>
        <dbReference type="SAM" id="MobiDB-lite"/>
    </source>
</evidence>
<dbReference type="RefSeq" id="XP_829416.1">
    <property type="nucleotide sequence ID" value="XM_824323.1"/>
</dbReference>
<dbReference type="CDD" id="cd06257">
    <property type="entry name" value="DnaJ"/>
    <property type="match status" value="1"/>
</dbReference>
<proteinExistence type="predicted"/>
<sequence length="413" mass="47092">MSCVVHLFVHMCTPCLVFIADLLVVITILFHALFLLGTLRVHTLASQMFNGYSLKRYPIMRSWAAFRSVRSLQRRFMATQAPTEGEVRSAYATLGVATSSTFEDIRRRYVELAKKHHPDVSGEEGTGASSRMVNINNAYATLRRLHQLGGCGMHQKNNCASGGVRASSEHSYYAPHDEPYQPWHEEINPTFYEMMWEEMHRQAENEAFEQASPSRDSSWRHHHHHQQRTTEAGRGQKKAKHGEKQQHAKGGQTRKKTTTWPDADVQAMVNMYQDGKSFDFIANALGKQTTDVVAEFNRWSEDNKSLPRARQRFYGFNYYAESPEVDFMGIDDDDDFTDNDPYGYGGPGDEFSGGFVSPDNIVFDGGAIPFRGGHYMNTNRQRRGNNNHNDKKGRSSRERGNAGGRHESRRRQR</sequence>
<dbReference type="PaxDb" id="5691-EAN80304"/>
<dbReference type="InParanoid" id="Q382H7"/>
<feature type="compositionally biased region" description="Basic and acidic residues" evidence="1">
    <location>
        <begin position="388"/>
        <end position="406"/>
    </location>
</feature>
<accession>Q382H7</accession>
<reference evidence="4 5" key="1">
    <citation type="journal article" date="2005" name="Science">
        <title>Comparative genomics of trypanosomatid parasitic protozoa.</title>
        <authorList>
            <person name="El-Sayed N.M."/>
            <person name="Myler P.J."/>
            <person name="Blandin G."/>
            <person name="Berriman M."/>
            <person name="Crabtree J."/>
            <person name="Aggarwal G."/>
            <person name="Caler E."/>
            <person name="Renauld H."/>
            <person name="Worthey E.A."/>
            <person name="Hertz-Fowler C."/>
            <person name="Ghedin E."/>
            <person name="Peacock C."/>
            <person name="Bartholomeu D.C."/>
            <person name="Haas B.J."/>
            <person name="Tran A.N."/>
            <person name="Wortman J.R."/>
            <person name="Alsmark U.C."/>
            <person name="Angiuoli S."/>
            <person name="Anupama A."/>
            <person name="Badger J."/>
            <person name="Bringaud F."/>
            <person name="Cadag E."/>
            <person name="Carlton J.M."/>
            <person name="Cerqueira G.C."/>
            <person name="Creasy T."/>
            <person name="Delcher A.L."/>
            <person name="Djikeng A."/>
            <person name="Embley T.M."/>
            <person name="Hauser C."/>
            <person name="Ivens A.C."/>
            <person name="Kummerfeld S.K."/>
            <person name="Pereira-Leal J.B."/>
            <person name="Nilsson D."/>
            <person name="Peterson J."/>
            <person name="Salzberg S.L."/>
            <person name="Shallom J."/>
            <person name="Silva J.C."/>
            <person name="Sundaram J."/>
            <person name="Westenberger S."/>
            <person name="White O."/>
            <person name="Melville S.E."/>
            <person name="Donelson J.E."/>
            <person name="Andersson B."/>
            <person name="Stuart K.D."/>
            <person name="Hall N."/>
        </authorList>
    </citation>
    <scope>NUCLEOTIDE SEQUENCE [LARGE SCALE GENOMIC DNA]</scope>
    <source>
        <strain evidence="4 5">927/4 GUTat10.1</strain>
    </source>
</reference>
<evidence type="ECO:0000256" key="2">
    <source>
        <dbReference type="SAM" id="Phobius"/>
    </source>
</evidence>
<dbReference type="PRINTS" id="PR00625">
    <property type="entry name" value="JDOMAIN"/>
</dbReference>
<dbReference type="eggNOG" id="ENOG502S0ZR">
    <property type="taxonomic scope" value="Eukaryota"/>
</dbReference>
<dbReference type="Proteomes" id="UP000008524">
    <property type="component" value="Chromosome 11"/>
</dbReference>
<evidence type="ECO:0000313" key="4">
    <source>
        <dbReference type="EMBL" id="EAN80304.1"/>
    </source>
</evidence>
<dbReference type="SMART" id="SM00271">
    <property type="entry name" value="DnaJ"/>
    <property type="match status" value="1"/>
</dbReference>
<dbReference type="InterPro" id="IPR050817">
    <property type="entry name" value="DjlA_DnaK_co-chaperone"/>
</dbReference>
<dbReference type="AlphaFoldDB" id="Q382H7"/>
<dbReference type="KEGG" id="tbr:Tb11.01.5190"/>
<dbReference type="Gene3D" id="1.10.287.110">
    <property type="entry name" value="DnaJ domain"/>
    <property type="match status" value="1"/>
</dbReference>
<evidence type="ECO:0000313" key="5">
    <source>
        <dbReference type="Proteomes" id="UP000008524"/>
    </source>
</evidence>
<dbReference type="GO" id="GO:0005739">
    <property type="term" value="C:mitochondrion"/>
    <property type="evidence" value="ECO:0006056"/>
    <property type="project" value="Others"/>
</dbReference>
<organism evidence="4 5">
    <name type="scientific">Trypanosoma brucei brucei (strain 927/4 GUTat10.1)</name>
    <dbReference type="NCBI Taxonomy" id="185431"/>
    <lineage>
        <taxon>Eukaryota</taxon>
        <taxon>Discoba</taxon>
        <taxon>Euglenozoa</taxon>
        <taxon>Kinetoplastea</taxon>
        <taxon>Metakinetoplastina</taxon>
        <taxon>Trypanosomatida</taxon>
        <taxon>Trypanosomatidae</taxon>
        <taxon>Trypanosoma</taxon>
    </lineage>
</organism>
<dbReference type="Pfam" id="PF00226">
    <property type="entry name" value="DnaJ"/>
    <property type="match status" value="1"/>
</dbReference>
<dbReference type="PANTHER" id="PTHR24074">
    <property type="entry name" value="CO-CHAPERONE PROTEIN DJLA"/>
    <property type="match status" value="1"/>
</dbReference>
<gene>
    <name evidence="4" type="ORF">Tb11.01.5190</name>
</gene>
<dbReference type="SUPFAM" id="SSF46565">
    <property type="entry name" value="Chaperone J-domain"/>
    <property type="match status" value="1"/>
</dbReference>
<dbReference type="PROSITE" id="PS50076">
    <property type="entry name" value="DNAJ_2"/>
    <property type="match status" value="1"/>
</dbReference>
<dbReference type="GeneID" id="3665124"/>